<name>A0A504Z3G6_FASGI</name>
<feature type="region of interest" description="Disordered" evidence="12">
    <location>
        <begin position="790"/>
        <end position="812"/>
    </location>
</feature>
<keyword evidence="9 11" id="KW-0739">Sodium transport</keyword>
<dbReference type="Pfam" id="PF00858">
    <property type="entry name" value="ASC"/>
    <property type="match status" value="1"/>
</dbReference>
<keyword evidence="4 11" id="KW-0812">Transmembrane</keyword>
<dbReference type="PANTHER" id="PTHR11690">
    <property type="entry name" value="AMILORIDE-SENSITIVE SODIUM CHANNEL-RELATED"/>
    <property type="match status" value="1"/>
</dbReference>
<evidence type="ECO:0000256" key="12">
    <source>
        <dbReference type="SAM" id="MobiDB-lite"/>
    </source>
</evidence>
<feature type="region of interest" description="Disordered" evidence="12">
    <location>
        <begin position="925"/>
        <end position="966"/>
    </location>
</feature>
<evidence type="ECO:0000256" key="7">
    <source>
        <dbReference type="ARBA" id="ARBA00023065"/>
    </source>
</evidence>
<evidence type="ECO:0000256" key="2">
    <source>
        <dbReference type="ARBA" id="ARBA00022448"/>
    </source>
</evidence>
<reference evidence="14 15" key="1">
    <citation type="submission" date="2019-04" db="EMBL/GenBank/DDBJ databases">
        <title>Annotation for the trematode Fasciola gigantica.</title>
        <authorList>
            <person name="Choi Y.-J."/>
        </authorList>
    </citation>
    <scope>NUCLEOTIDE SEQUENCE [LARGE SCALE GENOMIC DNA]</scope>
    <source>
        <strain evidence="14">Uganda_cow_1</strain>
    </source>
</reference>
<feature type="transmembrane region" description="Helical" evidence="13">
    <location>
        <begin position="81"/>
        <end position="100"/>
    </location>
</feature>
<dbReference type="InterPro" id="IPR001873">
    <property type="entry name" value="ENaC"/>
</dbReference>
<keyword evidence="10 11" id="KW-0407">Ion channel</keyword>
<evidence type="ECO:0000256" key="3">
    <source>
        <dbReference type="ARBA" id="ARBA00022461"/>
    </source>
</evidence>
<dbReference type="Proteomes" id="UP000316759">
    <property type="component" value="Unassembled WGS sequence"/>
</dbReference>
<evidence type="ECO:0000313" key="15">
    <source>
        <dbReference type="Proteomes" id="UP000316759"/>
    </source>
</evidence>
<keyword evidence="3 11" id="KW-0894">Sodium channel</keyword>
<dbReference type="Gene3D" id="2.60.470.10">
    <property type="entry name" value="Acid-sensing ion channels like domains"/>
    <property type="match status" value="1"/>
</dbReference>
<keyword evidence="7 11" id="KW-0406">Ion transport</keyword>
<keyword evidence="5 13" id="KW-1133">Transmembrane helix</keyword>
<dbReference type="EMBL" id="SUNJ01003705">
    <property type="protein sequence ID" value="TPP65047.1"/>
    <property type="molecule type" value="Genomic_DNA"/>
</dbReference>
<feature type="transmembrane region" description="Helical" evidence="13">
    <location>
        <begin position="604"/>
        <end position="622"/>
    </location>
</feature>
<dbReference type="OrthoDB" id="6265222at2759"/>
<evidence type="ECO:0000313" key="14">
    <source>
        <dbReference type="EMBL" id="TPP65047.1"/>
    </source>
</evidence>
<comment type="caution">
    <text evidence="14">The sequence shown here is derived from an EMBL/GenBank/DDBJ whole genome shotgun (WGS) entry which is preliminary data.</text>
</comment>
<comment type="similarity">
    <text evidence="11">Belongs to the amiloride-sensitive sodium channel (TC 1.A.6) family.</text>
</comment>
<dbReference type="AlphaFoldDB" id="A0A504Z3G6"/>
<organism evidence="14 15">
    <name type="scientific">Fasciola gigantica</name>
    <name type="common">Giant liver fluke</name>
    <dbReference type="NCBI Taxonomy" id="46835"/>
    <lineage>
        <taxon>Eukaryota</taxon>
        <taxon>Metazoa</taxon>
        <taxon>Spiralia</taxon>
        <taxon>Lophotrochozoa</taxon>
        <taxon>Platyhelminthes</taxon>
        <taxon>Trematoda</taxon>
        <taxon>Digenea</taxon>
        <taxon>Plagiorchiida</taxon>
        <taxon>Echinostomata</taxon>
        <taxon>Echinostomatoidea</taxon>
        <taxon>Fasciolidae</taxon>
        <taxon>Fasciola</taxon>
    </lineage>
</organism>
<accession>A0A504Z3G6</accession>
<sequence>MELRIPPRLESRNTAEFLPTHELIVLEEVQGDEESTSEKPVKFSTLPYYIARHRKMADICFEHARSKEHGLKHLDIRKGGLALFWIGVFLIVTGISTSMITDLVRAYLAVPVATQIKAEHDAFEFPDISICAKSPFYTDVSNTTRNVSIGNLLHHIQSSVTNKMADASVKVTTAGIQSALLIQMATRQDDTLLRAFQHIIYCRYDDKECSFYNFTELVHLRYVQCFTFSPNNRLVSGGKGLQLIFYKQRRNMNPFVMLNDLESIHPLNSTFNKQDPAFSDDVNDGIHVLVHNPFTFPTYEISSMPTSFSLRYGQQATVEVFGLKYRSDMSGRKSCIVKNNPYKYMNFRGGANFLEYQYTYEDCVANMKQNYFKSECKCYSDRLFVPFGEAKAGMDRANQSSTEFCRDIRQKTSQRLREDFLCFDQYDRMPTTTVLDKYIPLNLLYDTREDLDARKIERHAICSLLCEKIIYATRFFEVIDMEEGTTFPPNILATYVQQLESSQLKHDTVRRLWDEMLADSETSMDYRSVNGTQLNKSPRSDELKAEDMVILDIRTSTELIDAWEEELTESLFNLISNLGGTLGLCAGISFLSSFFLLIFFGRAFLHALVSMILWFWWAVYLGRPQGALPNKSPVKIDDPSTTSSSDSYSGSSDEHTTTKQDVAYFRDVQWKILHSPGRRDAPVPVQSVDLKPNIPRPKDQWKPNTSEAMRTVASCTQPELSTGIPALPGHLSKTGVFGFEKPKSETNIPSDHLSPMDTKESQKPVTVAVQPNLAVPSIPSAHKPLFERIDDDKQSSPTDAENDLESSHSLTARDAPVVQMLFDTVETSKPIKKQPSHAQMFANQPTATTNSKRPSRPSVKTSNSPALDQSEAVRDSPRHELSSSTSQRPSFTKGTRSQGDLKSAPKLQVIANQVETAKPIVVPRLSMKERLPQPDMSSTPKTPAIIDSNQSMESEDRPTRRVPKVSQKYLQNRPKSPGRIPPRIKRLNAVPYRRRPDFRRMDRIPADKDSSDVDRHLKRSRPLRSRYPPPPTLRSLGPLITDNSSTPSIIVLSEQEQNNVEPSPSVQYNSLPDQPILPITNSVVRLGTDESPPYFYDNPPPAVVRQQFDLNPNYKIYIPEESTYTTQLIPPLIDQERIPRYIRAQYGDPPPYSTLWK</sequence>
<feature type="compositionally biased region" description="Basic and acidic residues" evidence="12">
    <location>
        <begin position="871"/>
        <end position="881"/>
    </location>
</feature>
<feature type="compositionally biased region" description="Polar residues" evidence="12">
    <location>
        <begin position="882"/>
        <end position="900"/>
    </location>
</feature>
<evidence type="ECO:0000256" key="13">
    <source>
        <dbReference type="SAM" id="Phobius"/>
    </source>
</evidence>
<protein>
    <submittedName>
        <fullName evidence="14">Amiloride sensitive cation channel 4 A</fullName>
    </submittedName>
</protein>
<feature type="region of interest" description="Disordered" evidence="12">
    <location>
        <begin position="744"/>
        <end position="764"/>
    </location>
</feature>
<evidence type="ECO:0000256" key="11">
    <source>
        <dbReference type="RuleBase" id="RU000679"/>
    </source>
</evidence>
<evidence type="ECO:0000256" key="5">
    <source>
        <dbReference type="ARBA" id="ARBA00022989"/>
    </source>
</evidence>
<evidence type="ECO:0000256" key="4">
    <source>
        <dbReference type="ARBA" id="ARBA00022692"/>
    </source>
</evidence>
<evidence type="ECO:0000256" key="6">
    <source>
        <dbReference type="ARBA" id="ARBA00023053"/>
    </source>
</evidence>
<evidence type="ECO:0000256" key="1">
    <source>
        <dbReference type="ARBA" id="ARBA00004141"/>
    </source>
</evidence>
<feature type="region of interest" description="Disordered" evidence="12">
    <location>
        <begin position="991"/>
        <end position="1041"/>
    </location>
</feature>
<evidence type="ECO:0000256" key="8">
    <source>
        <dbReference type="ARBA" id="ARBA00023136"/>
    </source>
</evidence>
<feature type="compositionally biased region" description="Low complexity" evidence="12">
    <location>
        <begin position="639"/>
        <end position="651"/>
    </location>
</feature>
<dbReference type="GO" id="GO:0005886">
    <property type="term" value="C:plasma membrane"/>
    <property type="evidence" value="ECO:0007669"/>
    <property type="project" value="TreeGrafter"/>
</dbReference>
<feature type="compositionally biased region" description="Polar residues" evidence="12">
    <location>
        <begin position="935"/>
        <end position="952"/>
    </location>
</feature>
<keyword evidence="2 11" id="KW-0813">Transport</keyword>
<keyword evidence="8 13" id="KW-0472">Membrane</keyword>
<keyword evidence="15" id="KW-1185">Reference proteome</keyword>
<feature type="compositionally biased region" description="Basic and acidic residues" evidence="12">
    <location>
        <begin position="994"/>
        <end position="1015"/>
    </location>
</feature>
<dbReference type="GO" id="GO:0015280">
    <property type="term" value="F:ligand-gated sodium channel activity"/>
    <property type="evidence" value="ECO:0007669"/>
    <property type="project" value="TreeGrafter"/>
</dbReference>
<feature type="region of interest" description="Disordered" evidence="12">
    <location>
        <begin position="630"/>
        <end position="655"/>
    </location>
</feature>
<feature type="compositionally biased region" description="Polar residues" evidence="12">
    <location>
        <begin position="841"/>
        <end position="867"/>
    </location>
</feature>
<comment type="subcellular location">
    <subcellularLocation>
        <location evidence="1">Membrane</location>
        <topology evidence="1">Multi-pass membrane protein</topology>
    </subcellularLocation>
</comment>
<dbReference type="STRING" id="46835.A0A504Z3G6"/>
<feature type="region of interest" description="Disordered" evidence="12">
    <location>
        <begin position="828"/>
        <end position="905"/>
    </location>
</feature>
<evidence type="ECO:0000256" key="10">
    <source>
        <dbReference type="ARBA" id="ARBA00023303"/>
    </source>
</evidence>
<keyword evidence="6" id="KW-0915">Sodium</keyword>
<evidence type="ECO:0000256" key="9">
    <source>
        <dbReference type="ARBA" id="ARBA00023201"/>
    </source>
</evidence>
<gene>
    <name evidence="14" type="ORF">FGIG_05653</name>
</gene>
<feature type="transmembrane region" description="Helical" evidence="13">
    <location>
        <begin position="578"/>
        <end position="597"/>
    </location>
</feature>
<proteinExistence type="inferred from homology"/>
<feature type="region of interest" description="Disordered" evidence="12">
    <location>
        <begin position="677"/>
        <end position="704"/>
    </location>
</feature>